<evidence type="ECO:0000313" key="2">
    <source>
        <dbReference type="Ensembl" id="ENSMFAP00000057507.1"/>
    </source>
</evidence>
<reference evidence="2" key="2">
    <citation type="submission" date="2025-08" db="UniProtKB">
        <authorList>
            <consortium name="Ensembl"/>
        </authorList>
    </citation>
    <scope>IDENTIFICATION</scope>
</reference>
<feature type="compositionally biased region" description="Low complexity" evidence="1">
    <location>
        <begin position="69"/>
        <end position="83"/>
    </location>
</feature>
<feature type="region of interest" description="Disordered" evidence="1">
    <location>
        <begin position="117"/>
        <end position="158"/>
    </location>
</feature>
<keyword evidence="3" id="KW-1185">Reference proteome</keyword>
<sequence length="158" mass="16912">MLDAQPDSEDHGCSQTQARLDEVLLPGIHDPPPLLGHVLLPQLGHQPAPVHGVLAAVSAGVRAGAVLPPVAAARQPRSASPRHSSTDSARFMQRPLLFVASWRHSSARRTKKVFLSTFQSEAEPQSKSQPLNLESLEPNSGTKPADSAAENGFQEHEV</sequence>
<dbReference type="GO" id="GO:0004930">
    <property type="term" value="F:G protein-coupled receptor activity"/>
    <property type="evidence" value="ECO:0007669"/>
    <property type="project" value="TreeGrafter"/>
</dbReference>
<dbReference type="AlphaFoldDB" id="A0A7N9CW98"/>
<evidence type="ECO:0000313" key="3">
    <source>
        <dbReference type="Proteomes" id="UP000233100"/>
    </source>
</evidence>
<name>A0A7N9CW98_MACFA</name>
<feature type="compositionally biased region" description="Polar residues" evidence="1">
    <location>
        <begin position="117"/>
        <end position="142"/>
    </location>
</feature>
<organism evidence="2 3">
    <name type="scientific">Macaca fascicularis</name>
    <name type="common">Crab-eating macaque</name>
    <name type="synonym">Cynomolgus monkey</name>
    <dbReference type="NCBI Taxonomy" id="9541"/>
    <lineage>
        <taxon>Eukaryota</taxon>
        <taxon>Metazoa</taxon>
        <taxon>Chordata</taxon>
        <taxon>Craniata</taxon>
        <taxon>Vertebrata</taxon>
        <taxon>Euteleostomi</taxon>
        <taxon>Mammalia</taxon>
        <taxon>Eutheria</taxon>
        <taxon>Euarchontoglires</taxon>
        <taxon>Primates</taxon>
        <taxon>Haplorrhini</taxon>
        <taxon>Catarrhini</taxon>
        <taxon>Cercopithecidae</taxon>
        <taxon>Cercopithecinae</taxon>
        <taxon>Macaca</taxon>
    </lineage>
</organism>
<dbReference type="InterPro" id="IPR052676">
    <property type="entry name" value="Zinc-sensing_GPCR"/>
</dbReference>
<evidence type="ECO:0000256" key="1">
    <source>
        <dbReference type="SAM" id="MobiDB-lite"/>
    </source>
</evidence>
<dbReference type="Proteomes" id="UP000233100">
    <property type="component" value="Chromosome 12"/>
</dbReference>
<protein>
    <submittedName>
        <fullName evidence="2">Uncharacterized protein</fullName>
    </submittedName>
</protein>
<proteinExistence type="predicted"/>
<feature type="region of interest" description="Disordered" evidence="1">
    <location>
        <begin position="69"/>
        <end position="90"/>
    </location>
</feature>
<dbReference type="PANTHER" id="PTHR46752:SF1">
    <property type="entry name" value="G-PROTEIN COUPLED RECEPTOR 39"/>
    <property type="match status" value="1"/>
</dbReference>
<reference evidence="2 3" key="1">
    <citation type="submission" date="2013-03" db="EMBL/GenBank/DDBJ databases">
        <authorList>
            <person name="Warren W."/>
            <person name="Wilson R.K."/>
        </authorList>
    </citation>
    <scope>NUCLEOTIDE SEQUENCE</scope>
</reference>
<reference evidence="2" key="3">
    <citation type="submission" date="2025-09" db="UniProtKB">
        <authorList>
            <consortium name="Ensembl"/>
        </authorList>
    </citation>
    <scope>IDENTIFICATION</scope>
</reference>
<dbReference type="PANTHER" id="PTHR46752">
    <property type="entry name" value="G-PROTEIN COUPLED RECEPTOR 39"/>
    <property type="match status" value="1"/>
</dbReference>
<accession>A0A7N9CW98</accession>
<dbReference type="Ensembl" id="ENSMFAT00000093810.1">
    <property type="protein sequence ID" value="ENSMFAP00000057507.1"/>
    <property type="gene ID" value="ENSMFAG00000055082.1"/>
</dbReference>